<keyword evidence="2" id="KW-1185">Reference proteome</keyword>
<reference evidence="1 2" key="1">
    <citation type="submission" date="2020-02" db="EMBL/GenBank/DDBJ databases">
        <title>Sequencing the genomes of 1000 actinobacteria strains.</title>
        <authorList>
            <person name="Klenk H.-P."/>
        </authorList>
    </citation>
    <scope>NUCLEOTIDE SEQUENCE [LARGE SCALE GENOMIC DNA]</scope>
    <source>
        <strain evidence="1 2">DSM 19609</strain>
    </source>
</reference>
<dbReference type="EMBL" id="JAAMOZ010000001">
    <property type="protein sequence ID" value="NIH57310.1"/>
    <property type="molecule type" value="Genomic_DNA"/>
</dbReference>
<gene>
    <name evidence="1" type="ORF">FB473_001955</name>
</gene>
<protein>
    <recommendedName>
        <fullName evidence="3">Portal protein</fullName>
    </recommendedName>
</protein>
<evidence type="ECO:0000313" key="2">
    <source>
        <dbReference type="Proteomes" id="UP000749311"/>
    </source>
</evidence>
<dbReference type="Proteomes" id="UP000749311">
    <property type="component" value="Unassembled WGS sequence"/>
</dbReference>
<evidence type="ECO:0008006" key="3">
    <source>
        <dbReference type="Google" id="ProtNLM"/>
    </source>
</evidence>
<sequence>MAKHANQSPTLDDLAAGYESTIAVLQESLADVQRVMDRDNLGWMELSVLNDGGFDADFRRRQAARILVAATANPIIKRGLALRGAFVWGGGAAITVRDTPDQGQDVGAVVQAFLDDPQNLPVIVDTDARIGLERDLGIVGEVVLCLPTDPVTGRVRVRKIKPDQITGIRVDPEDDAAEQLYLRQWSTAGTAQPMKAWYPAINYHPSQQPGEIDGAPVMWDQPIRFVRVNQVGDRGVGDAFAAVPWADAYKRFLEDWAQLMRSLSRIAVQLRTRGDKTAQAAARLARSAQGDAGQGVALDPTSQLEAVSTSGARFDADSGRPLAVMAAAALDLPVTTLLGDPGVTGARAVAEQVSDDSWAAFDVRRDLWRNVLRDICGYVIDSAVTAPAGPLRGTVTRDGDRQRIELPDGDGCTVEIEFPKRVSDSVLDRMKAIQIAGQSETLPPLHELRMYLQALDVKDADEIIDAVTDEDGNFIPLDVLDSRVRQMMTERGEA</sequence>
<proteinExistence type="predicted"/>
<evidence type="ECO:0000313" key="1">
    <source>
        <dbReference type="EMBL" id="NIH57310.1"/>
    </source>
</evidence>
<organism evidence="1 2">
    <name type="scientific">Brooklawnia cerclae</name>
    <dbReference type="NCBI Taxonomy" id="349934"/>
    <lineage>
        <taxon>Bacteria</taxon>
        <taxon>Bacillati</taxon>
        <taxon>Actinomycetota</taxon>
        <taxon>Actinomycetes</taxon>
        <taxon>Propionibacteriales</taxon>
        <taxon>Propionibacteriaceae</taxon>
        <taxon>Brooklawnia</taxon>
    </lineage>
</organism>
<accession>A0ABX0SH73</accession>
<name>A0ABX0SH73_9ACTN</name>
<dbReference type="RefSeq" id="WP_167166895.1">
    <property type="nucleotide sequence ID" value="NZ_BAAAOO010000014.1"/>
</dbReference>
<comment type="caution">
    <text evidence="1">The sequence shown here is derived from an EMBL/GenBank/DDBJ whole genome shotgun (WGS) entry which is preliminary data.</text>
</comment>